<protein>
    <submittedName>
        <fullName evidence="3">Flavin reductase family protein</fullName>
    </submittedName>
</protein>
<evidence type="ECO:0000313" key="4">
    <source>
        <dbReference type="Proteomes" id="UP001500622"/>
    </source>
</evidence>
<reference evidence="4" key="1">
    <citation type="journal article" date="2019" name="Int. J. Syst. Evol. Microbiol.">
        <title>The Global Catalogue of Microorganisms (GCM) 10K type strain sequencing project: providing services to taxonomists for standard genome sequencing and annotation.</title>
        <authorList>
            <consortium name="The Broad Institute Genomics Platform"/>
            <consortium name="The Broad Institute Genome Sequencing Center for Infectious Disease"/>
            <person name="Wu L."/>
            <person name="Ma J."/>
        </authorList>
    </citation>
    <scope>NUCLEOTIDE SEQUENCE [LARGE SCALE GENOMIC DNA]</scope>
    <source>
        <strain evidence="4">JCM 17810</strain>
    </source>
</reference>
<dbReference type="Gene3D" id="2.30.110.10">
    <property type="entry name" value="Electron Transport, Fmn-binding Protein, Chain A"/>
    <property type="match status" value="1"/>
</dbReference>
<name>A0ABP8LK99_9MICO</name>
<feature type="domain" description="Flavin reductase like" evidence="2">
    <location>
        <begin position="17"/>
        <end position="162"/>
    </location>
</feature>
<sequence>MRALPGTVHAAEFKKFFRNHPAGVAVVTADPGDGPVGLTATSIITISAEPPLLAFSLASESSATPALRRAETVLVHLLSVEDLPTAQRFATSGVDRFAEPTRWSRLETGEPLLDGVGAWLRGRVVNKMDAGGSVVVAVQPLETQVPDAGEAPLVYHNRTWHALGEESRLS</sequence>
<dbReference type="InterPro" id="IPR012349">
    <property type="entry name" value="Split_barrel_FMN-bd"/>
</dbReference>
<proteinExistence type="predicted"/>
<keyword evidence="4" id="KW-1185">Reference proteome</keyword>
<organism evidence="3 4">
    <name type="scientific">Georgenia halophila</name>
    <dbReference type="NCBI Taxonomy" id="620889"/>
    <lineage>
        <taxon>Bacteria</taxon>
        <taxon>Bacillati</taxon>
        <taxon>Actinomycetota</taxon>
        <taxon>Actinomycetes</taxon>
        <taxon>Micrococcales</taxon>
        <taxon>Bogoriellaceae</taxon>
        <taxon>Georgenia</taxon>
    </lineage>
</organism>
<gene>
    <name evidence="3" type="ORF">GCM10023169_34750</name>
</gene>
<dbReference type="SMART" id="SM00903">
    <property type="entry name" value="Flavin_Reduct"/>
    <property type="match status" value="1"/>
</dbReference>
<dbReference type="Proteomes" id="UP001500622">
    <property type="component" value="Unassembled WGS sequence"/>
</dbReference>
<evidence type="ECO:0000313" key="3">
    <source>
        <dbReference type="EMBL" id="GAA4430872.1"/>
    </source>
</evidence>
<keyword evidence="1" id="KW-0560">Oxidoreductase</keyword>
<dbReference type="SUPFAM" id="SSF50475">
    <property type="entry name" value="FMN-binding split barrel"/>
    <property type="match status" value="1"/>
</dbReference>
<dbReference type="InterPro" id="IPR050268">
    <property type="entry name" value="NADH-dep_flavin_reductase"/>
</dbReference>
<dbReference type="EMBL" id="BAABGN010000013">
    <property type="protein sequence ID" value="GAA4430872.1"/>
    <property type="molecule type" value="Genomic_DNA"/>
</dbReference>
<dbReference type="PANTHER" id="PTHR30466:SF1">
    <property type="entry name" value="FMN REDUCTASE (NADH) RUTF"/>
    <property type="match status" value="1"/>
</dbReference>
<evidence type="ECO:0000256" key="1">
    <source>
        <dbReference type="ARBA" id="ARBA00023002"/>
    </source>
</evidence>
<dbReference type="PANTHER" id="PTHR30466">
    <property type="entry name" value="FLAVIN REDUCTASE"/>
    <property type="match status" value="1"/>
</dbReference>
<evidence type="ECO:0000259" key="2">
    <source>
        <dbReference type="SMART" id="SM00903"/>
    </source>
</evidence>
<comment type="caution">
    <text evidence="3">The sequence shown here is derived from an EMBL/GenBank/DDBJ whole genome shotgun (WGS) entry which is preliminary data.</text>
</comment>
<dbReference type="Pfam" id="PF01613">
    <property type="entry name" value="Flavin_Reduct"/>
    <property type="match status" value="1"/>
</dbReference>
<accession>A0ABP8LK99</accession>
<dbReference type="InterPro" id="IPR002563">
    <property type="entry name" value="Flavin_Rdtase-like_dom"/>
</dbReference>